<reference evidence="2" key="1">
    <citation type="submission" date="2009-02" db="EMBL/GenBank/DDBJ databases">
        <title>The Genome Sequence of Ajellomyces capsulatus strain G186AR.</title>
        <authorList>
            <consortium name="The Broad Institute Genome Sequencing Platform"/>
            <person name="Champion M."/>
            <person name="Cuomo C."/>
            <person name="Ma L.-J."/>
            <person name="Henn M.R."/>
            <person name="Sil A."/>
            <person name="Goldman B."/>
            <person name="Young S.K."/>
            <person name="Kodira C.D."/>
            <person name="Zeng Q."/>
            <person name="Koehrsen M."/>
            <person name="Alvarado L."/>
            <person name="Berlin A."/>
            <person name="Borenstein D."/>
            <person name="Chen Z."/>
            <person name="Engels R."/>
            <person name="Freedman E."/>
            <person name="Gellesch M."/>
            <person name="Goldberg J."/>
            <person name="Griggs A."/>
            <person name="Gujja S."/>
            <person name="Heiman D."/>
            <person name="Hepburn T."/>
            <person name="Howarth C."/>
            <person name="Jen D."/>
            <person name="Larson L."/>
            <person name="Lewis B."/>
            <person name="Mehta T."/>
            <person name="Park D."/>
            <person name="Pearson M."/>
            <person name="Roberts A."/>
            <person name="Saif S."/>
            <person name="Shea T."/>
            <person name="Shenoy N."/>
            <person name="Sisk P."/>
            <person name="Stolte C."/>
            <person name="Sykes S."/>
            <person name="Walk T."/>
            <person name="White J."/>
            <person name="Yandava C."/>
            <person name="Klein B."/>
            <person name="McEwen J.G."/>
            <person name="Puccia R."/>
            <person name="Goldman G.H."/>
            <person name="Felipe M.S."/>
            <person name="Nino-Vega G."/>
            <person name="San-Blas G."/>
            <person name="Taylor J."/>
            <person name="Mendoza L."/>
            <person name="Galagan J."/>
            <person name="Nusbaum C."/>
            <person name="Birren B."/>
        </authorList>
    </citation>
    <scope>NUCLEOTIDE SEQUENCE</scope>
    <source>
        <strain evidence="2">G186AR</strain>
    </source>
</reference>
<keyword evidence="3" id="KW-1185">Reference proteome</keyword>
<evidence type="ECO:0000256" key="1">
    <source>
        <dbReference type="SAM" id="Coils"/>
    </source>
</evidence>
<organism evidence="2 3">
    <name type="scientific">Ajellomyces capsulatus (strain G186AR / H82 / ATCC MYA-2454 / RMSCC 2432)</name>
    <name type="common">Darling's disease fungus</name>
    <name type="synonym">Histoplasma capsulatum</name>
    <dbReference type="NCBI Taxonomy" id="447093"/>
    <lineage>
        <taxon>Eukaryota</taxon>
        <taxon>Fungi</taxon>
        <taxon>Dikarya</taxon>
        <taxon>Ascomycota</taxon>
        <taxon>Pezizomycotina</taxon>
        <taxon>Eurotiomycetes</taxon>
        <taxon>Eurotiomycetidae</taxon>
        <taxon>Onygenales</taxon>
        <taxon>Ajellomycetaceae</taxon>
        <taxon>Histoplasma</taxon>
    </lineage>
</organism>
<protein>
    <submittedName>
        <fullName evidence="2">Uncharacterized protein</fullName>
    </submittedName>
</protein>
<dbReference type="EMBL" id="GG663368">
    <property type="protein sequence ID" value="EEH06956.1"/>
    <property type="molecule type" value="Genomic_DNA"/>
</dbReference>
<keyword evidence="1" id="KW-0175">Coiled coil</keyword>
<proteinExistence type="predicted"/>
<dbReference type="RefSeq" id="XP_045287437.1">
    <property type="nucleotide sequence ID" value="XM_045432225.1"/>
</dbReference>
<name>C0NPU6_AJECG</name>
<dbReference type="InParanoid" id="C0NPU6"/>
<evidence type="ECO:0000313" key="2">
    <source>
        <dbReference type="EMBL" id="EEH06956.1"/>
    </source>
</evidence>
<dbReference type="HOGENOM" id="CLU_1815256_0_0_1"/>
<dbReference type="GeneID" id="69038192"/>
<evidence type="ECO:0000313" key="3">
    <source>
        <dbReference type="Proteomes" id="UP000001631"/>
    </source>
</evidence>
<dbReference type="Proteomes" id="UP000001631">
    <property type="component" value="Unassembled WGS sequence"/>
</dbReference>
<dbReference type="AlphaFoldDB" id="C0NPU6"/>
<dbReference type="VEuPathDB" id="FungiDB:I7I50_04606"/>
<feature type="coiled-coil region" evidence="1">
    <location>
        <begin position="92"/>
        <end position="119"/>
    </location>
</feature>
<gene>
    <name evidence="2" type="ORF">HCBG_05176</name>
</gene>
<accession>C0NPU6</accession>
<sequence>MDNTQRQRSASLDTLDILFNQYDTNNDLQISLPEPTILDHGFDYSDPDFSSLFDGGIVDLGDLPGEISSFQNTAHSSEVPELTSDDDDNTSLDKLFIIVDELRRRIHNLEQEKINDLTNYIGRLQPFLENVGSTMLKIHQNH</sequence>